<evidence type="ECO:0000256" key="5">
    <source>
        <dbReference type="SAM" id="SignalP"/>
    </source>
</evidence>
<dbReference type="RefSeq" id="WP_035233507.1">
    <property type="nucleotide sequence ID" value="NZ_ARXV01000010.1"/>
</dbReference>
<dbReference type="Gene3D" id="3.40.720.10">
    <property type="entry name" value="Alkaline Phosphatase, subunit A"/>
    <property type="match status" value="1"/>
</dbReference>
<dbReference type="InterPro" id="IPR017850">
    <property type="entry name" value="Alkaline_phosphatase_core_sf"/>
</dbReference>
<keyword evidence="1" id="KW-0597">Phosphoprotein</keyword>
<feature type="binding site" evidence="3">
    <location>
        <position position="67"/>
    </location>
    <ligand>
        <name>Mg(2+)</name>
        <dbReference type="ChEBI" id="CHEBI:18420"/>
    </ligand>
</feature>
<dbReference type="EMBL" id="ARXV01000010">
    <property type="protein sequence ID" value="KGD64275.1"/>
    <property type="molecule type" value="Genomic_DNA"/>
</dbReference>
<reference evidence="6 7" key="1">
    <citation type="submission" date="2012-09" db="EMBL/GenBank/DDBJ databases">
        <title>Genome Sequence of alkane-degrading Bacterium Alcanivorax sp. 19-m-6.</title>
        <authorList>
            <person name="Lai Q."/>
            <person name="Shao Z."/>
        </authorList>
    </citation>
    <scope>NUCLEOTIDE SEQUENCE [LARGE SCALE GENOMIC DNA]</scope>
    <source>
        <strain evidence="6 7">19-m-6</strain>
    </source>
</reference>
<dbReference type="SMART" id="SM00098">
    <property type="entry name" value="alkPPc"/>
    <property type="match status" value="1"/>
</dbReference>
<keyword evidence="7" id="KW-1185">Reference proteome</keyword>
<sequence length="520" mass="54842">MSQRVFKLALTGLAAGVMVSANADGVALPAYQSSSDWFTAGSEKVVEKADLSRETQRAKNVILFVGDGMGISTLTAARILQGQLAGGDGEENLLSFEAFPYSALVKTYNTNQQTPDSAGTMTAMMSGVKNKAGMINISSEGLRADCASSKGNELNTFLDLMEITGRSTGVVSTARITHATPAATYSRVPERNWESDDGLTEEAKSGGCKDIADQLVSYSYGDGVDVILGGGRRHFLPSEEGGKRQDGRDLTTEWLQRYEDSGEQAVYLQSGTELDGQDLSSTDKLMGLFTSSHMSYDADRAASGSDEPTIAEMTESAIQVLEKNDKGFFLMVESGRIDHAHHAGNAYNALHDAVAFSDAVQAAVDAVDLDETLILVTADHSHVFTIAGYPTKGNPILGKVVTNDGSGAPEEAAAQAGDGMPYTTLGYTNGLGYADLGDETDADARYASAADAGRKDLSAVDVEAPGYHQETLVPMGSETHAGEDISLHAVGAGSWLVQGNIEQNTLFHIMTRAAVVSSGK</sequence>
<comment type="cofactor">
    <cofactor evidence="3">
        <name>Zn(2+)</name>
        <dbReference type="ChEBI" id="CHEBI:29105"/>
    </cofactor>
    <text evidence="3">Binds 2 Zn(2+) ions.</text>
</comment>
<evidence type="ECO:0000256" key="1">
    <source>
        <dbReference type="ARBA" id="ARBA00022553"/>
    </source>
</evidence>
<dbReference type="Pfam" id="PF00245">
    <property type="entry name" value="Alk_phosphatase"/>
    <property type="match status" value="1"/>
</dbReference>
<feature type="binding site" evidence="3">
    <location>
        <position position="342"/>
    </location>
    <ligand>
        <name>Zn(2+)</name>
        <dbReference type="ChEBI" id="CHEBI:29105"/>
        <label>2</label>
    </ligand>
</feature>
<accession>A0A095UP29</accession>
<dbReference type="PANTHER" id="PTHR11596:SF5">
    <property type="entry name" value="ALKALINE PHOSPHATASE"/>
    <property type="match status" value="1"/>
</dbReference>
<feature type="active site" description="Phosphoserine intermediate" evidence="2">
    <location>
        <position position="117"/>
    </location>
</feature>
<feature type="chain" id="PRO_5001912101" evidence="5">
    <location>
        <begin position="24"/>
        <end position="520"/>
    </location>
</feature>
<evidence type="ECO:0000256" key="4">
    <source>
        <dbReference type="RuleBase" id="RU003946"/>
    </source>
</evidence>
<dbReference type="AlphaFoldDB" id="A0A095UP29"/>
<dbReference type="SUPFAM" id="SSF53649">
    <property type="entry name" value="Alkaline phosphatase-like"/>
    <property type="match status" value="1"/>
</dbReference>
<dbReference type="eggNOG" id="COG1785">
    <property type="taxonomic scope" value="Bacteria"/>
</dbReference>
<feature type="binding site" evidence="3">
    <location>
        <position position="480"/>
    </location>
    <ligand>
        <name>Zn(2+)</name>
        <dbReference type="ChEBI" id="CHEBI:29105"/>
        <label>2</label>
    </ligand>
</feature>
<feature type="binding site" evidence="3">
    <location>
        <position position="180"/>
    </location>
    <ligand>
        <name>Mg(2+)</name>
        <dbReference type="ChEBI" id="CHEBI:18420"/>
    </ligand>
</feature>
<dbReference type="InterPro" id="IPR001952">
    <property type="entry name" value="Alkaline_phosphatase"/>
</dbReference>
<name>A0A095UP29_9GAMM</name>
<comment type="similarity">
    <text evidence="4">Belongs to the alkaline phosphatase family.</text>
</comment>
<feature type="binding site" evidence="3">
    <location>
        <position position="338"/>
    </location>
    <ligand>
        <name>Zn(2+)</name>
        <dbReference type="ChEBI" id="CHEBI:29105"/>
        <label>2</label>
    </ligand>
</feature>
<feature type="binding site" evidence="3">
    <location>
        <position position="178"/>
    </location>
    <ligand>
        <name>Mg(2+)</name>
        <dbReference type="ChEBI" id="CHEBI:18420"/>
    </ligand>
</feature>
<dbReference type="STRING" id="1177154.Y5S_02577"/>
<feature type="binding site" evidence="3">
    <location>
        <position position="380"/>
    </location>
    <ligand>
        <name>Zn(2+)</name>
        <dbReference type="ChEBI" id="CHEBI:29105"/>
        <label>2</label>
    </ligand>
</feature>
<feature type="binding site" evidence="3">
    <location>
        <position position="333"/>
    </location>
    <ligand>
        <name>Mg(2+)</name>
        <dbReference type="ChEBI" id="CHEBI:18420"/>
    </ligand>
</feature>
<evidence type="ECO:0000313" key="6">
    <source>
        <dbReference type="EMBL" id="KGD64275.1"/>
    </source>
</evidence>
<evidence type="ECO:0000256" key="2">
    <source>
        <dbReference type="PIRSR" id="PIRSR601952-1"/>
    </source>
</evidence>
<feature type="signal peptide" evidence="5">
    <location>
        <begin position="1"/>
        <end position="23"/>
    </location>
</feature>
<organism evidence="6 7">
    <name type="scientific">Alcanivorax nanhaiticus</name>
    <dbReference type="NCBI Taxonomy" id="1177154"/>
    <lineage>
        <taxon>Bacteria</taxon>
        <taxon>Pseudomonadati</taxon>
        <taxon>Pseudomonadota</taxon>
        <taxon>Gammaproteobacteria</taxon>
        <taxon>Oceanospirillales</taxon>
        <taxon>Alcanivoracaceae</taxon>
        <taxon>Alcanivorax</taxon>
    </lineage>
</organism>
<keyword evidence="3" id="KW-0460">Magnesium</keyword>
<keyword evidence="5" id="KW-0732">Signal</keyword>
<dbReference type="CDD" id="cd16012">
    <property type="entry name" value="ALP"/>
    <property type="match status" value="1"/>
</dbReference>
<dbReference type="PATRIC" id="fig|1177154.3.peg.2614"/>
<dbReference type="OrthoDB" id="9794455at2"/>
<gene>
    <name evidence="6" type="ORF">Y5S_02577</name>
</gene>
<evidence type="ECO:0000313" key="7">
    <source>
        <dbReference type="Proteomes" id="UP000029444"/>
    </source>
</evidence>
<dbReference type="PANTHER" id="PTHR11596">
    <property type="entry name" value="ALKALINE PHOSPHATASE"/>
    <property type="match status" value="1"/>
</dbReference>
<keyword evidence="3" id="KW-0862">Zinc</keyword>
<proteinExistence type="inferred from homology"/>
<dbReference type="Proteomes" id="UP000029444">
    <property type="component" value="Unassembled WGS sequence"/>
</dbReference>
<comment type="cofactor">
    <cofactor evidence="3">
        <name>Mg(2+)</name>
        <dbReference type="ChEBI" id="CHEBI:18420"/>
    </cofactor>
    <text evidence="3">Binds 1 Mg(2+) ion.</text>
</comment>
<feature type="binding site" evidence="3">
    <location>
        <position position="379"/>
    </location>
    <ligand>
        <name>Zn(2+)</name>
        <dbReference type="ChEBI" id="CHEBI:29105"/>
        <label>2</label>
    </ligand>
</feature>
<feature type="binding site" evidence="3">
    <location>
        <position position="67"/>
    </location>
    <ligand>
        <name>Zn(2+)</name>
        <dbReference type="ChEBI" id="CHEBI:29105"/>
        <label>2</label>
    </ligand>
</feature>
<comment type="caution">
    <text evidence="6">The sequence shown here is derived from an EMBL/GenBank/DDBJ whole genome shotgun (WGS) entry which is preliminary data.</text>
</comment>
<protein>
    <submittedName>
        <fullName evidence="6">Alkaline phosphatase</fullName>
    </submittedName>
</protein>
<dbReference type="GO" id="GO:0046872">
    <property type="term" value="F:metal ion binding"/>
    <property type="evidence" value="ECO:0007669"/>
    <property type="project" value="UniProtKB-KW"/>
</dbReference>
<keyword evidence="3" id="KW-0479">Metal-binding</keyword>
<dbReference type="GO" id="GO:0004035">
    <property type="term" value="F:alkaline phosphatase activity"/>
    <property type="evidence" value="ECO:0007669"/>
    <property type="project" value="TreeGrafter"/>
</dbReference>
<dbReference type="PRINTS" id="PR00113">
    <property type="entry name" value="ALKPHPHTASE"/>
</dbReference>
<evidence type="ECO:0000256" key="3">
    <source>
        <dbReference type="PIRSR" id="PIRSR601952-2"/>
    </source>
</evidence>